<dbReference type="OrthoDB" id="1273458at2"/>
<reference evidence="4 6" key="1">
    <citation type="submission" date="2018-11" db="EMBL/GenBank/DDBJ databases">
        <title>Proposal to divide the Flavobacteriaceae and reorganize its genera based on Amino Acid Identity values calculated from whole genome sequences.</title>
        <authorList>
            <person name="Nicholson A.C."/>
            <person name="Gulvik C.A."/>
            <person name="Whitney A.M."/>
            <person name="Humrighouse B.W."/>
            <person name="Bell M."/>
            <person name="Holmes B."/>
            <person name="Steigerwalt A."/>
            <person name="Villarma A."/>
            <person name="Sheth M."/>
            <person name="Batra D."/>
            <person name="Pryor J."/>
            <person name="Bernardet J.-F."/>
            <person name="Hugo C."/>
            <person name="Kampfer P."/>
            <person name="Newman J."/>
            <person name="Mcquiston J.R."/>
        </authorList>
    </citation>
    <scope>NUCLEOTIDE SEQUENCE [LARGE SCALE GENOMIC DNA]</scope>
    <source>
        <strain evidence="4 6">DSM 15235</strain>
    </source>
</reference>
<feature type="chain" id="PRO_5018323025" evidence="2">
    <location>
        <begin position="20"/>
        <end position="265"/>
    </location>
</feature>
<evidence type="ECO:0000313" key="6">
    <source>
        <dbReference type="Proteomes" id="UP000269375"/>
    </source>
</evidence>
<evidence type="ECO:0000313" key="5">
    <source>
        <dbReference type="EMBL" id="TDX92691.1"/>
    </source>
</evidence>
<evidence type="ECO:0000256" key="2">
    <source>
        <dbReference type="SAM" id="SignalP"/>
    </source>
</evidence>
<protein>
    <submittedName>
        <fullName evidence="5">Secreted protein (Por secretion system target)</fullName>
    </submittedName>
    <submittedName>
        <fullName evidence="4">T9SS C-terminal target domain-containing protein</fullName>
    </submittedName>
</protein>
<keyword evidence="1 2" id="KW-0732">Signal</keyword>
<dbReference type="Proteomes" id="UP000269375">
    <property type="component" value="Unassembled WGS sequence"/>
</dbReference>
<organism evidence="4 6">
    <name type="scientific">Chryseobacterium daecheongense</name>
    <dbReference type="NCBI Taxonomy" id="192389"/>
    <lineage>
        <taxon>Bacteria</taxon>
        <taxon>Pseudomonadati</taxon>
        <taxon>Bacteroidota</taxon>
        <taxon>Flavobacteriia</taxon>
        <taxon>Flavobacteriales</taxon>
        <taxon>Weeksellaceae</taxon>
        <taxon>Chryseobacterium group</taxon>
        <taxon>Chryseobacterium</taxon>
    </lineage>
</organism>
<evidence type="ECO:0000256" key="1">
    <source>
        <dbReference type="ARBA" id="ARBA00022729"/>
    </source>
</evidence>
<evidence type="ECO:0000259" key="3">
    <source>
        <dbReference type="Pfam" id="PF18962"/>
    </source>
</evidence>
<feature type="domain" description="Secretion system C-terminal sorting" evidence="3">
    <location>
        <begin position="212"/>
        <end position="262"/>
    </location>
</feature>
<name>A0A3N0W1W8_9FLAO</name>
<accession>A0A3N0W1W8</accession>
<dbReference type="RefSeq" id="WP_123263303.1">
    <property type="nucleotide sequence ID" value="NZ_RJTX01000002.1"/>
</dbReference>
<dbReference type="InterPro" id="IPR026444">
    <property type="entry name" value="Secre_tail"/>
</dbReference>
<dbReference type="EMBL" id="RJTX01000002">
    <property type="protein sequence ID" value="ROH98108.1"/>
    <property type="molecule type" value="Genomic_DNA"/>
</dbReference>
<evidence type="ECO:0000313" key="4">
    <source>
        <dbReference type="EMBL" id="ROH98108.1"/>
    </source>
</evidence>
<dbReference type="Pfam" id="PF18962">
    <property type="entry name" value="Por_Secre_tail"/>
    <property type="match status" value="1"/>
</dbReference>
<dbReference type="Gene3D" id="2.60.120.200">
    <property type="match status" value="1"/>
</dbReference>
<feature type="signal peptide" evidence="2">
    <location>
        <begin position="1"/>
        <end position="19"/>
    </location>
</feature>
<comment type="caution">
    <text evidence="4">The sequence shown here is derived from an EMBL/GenBank/DDBJ whole genome shotgun (WGS) entry which is preliminary data.</text>
</comment>
<dbReference type="AlphaFoldDB" id="A0A3N0W1W8"/>
<gene>
    <name evidence="5" type="ORF">BCF50_1631</name>
    <name evidence="4" type="ORF">EGI05_12275</name>
</gene>
<sequence length="265" mass="28399">MKLKLLLGTLVLSTISAQAQLATINENFDNFTIGTSAAWPQNNWSRVQSGSGPWVYADGTTDKHIQYYSFFTSNTAGYLISPQIVAPDGSKTLSFKAAITGGSAGGATGTIEVGLVDGISSAEMPSFTPIGSVITLTSTDTTYSFTIPASTKQYIAFKIIGSAQHTAIQLDDVVYAPTSTLGVSDQVKSSDRDIRFALNAENTALQFVTRKEVKNISIYSANGQKAAEGKLNSQRFDISQLQTGVYYILIEAMDGSVLKTKFIKK</sequence>
<dbReference type="NCBIfam" id="TIGR04183">
    <property type="entry name" value="Por_Secre_tail"/>
    <property type="match status" value="1"/>
</dbReference>
<reference evidence="5 7" key="2">
    <citation type="submission" date="2019-03" db="EMBL/GenBank/DDBJ databases">
        <title>Genomic Encyclopedia of Archaeal and Bacterial Type Strains, Phase II (KMG-II): from individual species to whole genera.</title>
        <authorList>
            <person name="Goeker M."/>
        </authorList>
    </citation>
    <scope>NUCLEOTIDE SEQUENCE [LARGE SCALE GENOMIC DNA]</scope>
    <source>
        <strain evidence="5 7">DSM 15235</strain>
    </source>
</reference>
<evidence type="ECO:0000313" key="7">
    <source>
        <dbReference type="Proteomes" id="UP000295709"/>
    </source>
</evidence>
<dbReference type="EMBL" id="SOQW01000002">
    <property type="protein sequence ID" value="TDX92691.1"/>
    <property type="molecule type" value="Genomic_DNA"/>
</dbReference>
<dbReference type="Proteomes" id="UP000295709">
    <property type="component" value="Unassembled WGS sequence"/>
</dbReference>
<proteinExistence type="predicted"/>
<keyword evidence="7" id="KW-1185">Reference proteome</keyword>